<protein>
    <submittedName>
        <fullName evidence="1">Uncharacterized protein</fullName>
    </submittedName>
</protein>
<name>G2YDX1_BOTF4</name>
<dbReference type="InParanoid" id="G2YDX1"/>
<proteinExistence type="predicted"/>
<dbReference type="Proteomes" id="UP000008177">
    <property type="component" value="Unplaced contigs"/>
</dbReference>
<dbReference type="EMBL" id="FQ790322">
    <property type="protein sequence ID" value="CCD49969.1"/>
    <property type="molecule type" value="Genomic_DNA"/>
</dbReference>
<gene>
    <name evidence="1" type="ORF">BofuT4_uP092410.1</name>
</gene>
<reference evidence="2" key="1">
    <citation type="journal article" date="2011" name="PLoS Genet.">
        <title>Genomic analysis of the necrotrophic fungal pathogens Sclerotinia sclerotiorum and Botrytis cinerea.</title>
        <authorList>
            <person name="Amselem J."/>
            <person name="Cuomo C.A."/>
            <person name="van Kan J.A."/>
            <person name="Viaud M."/>
            <person name="Benito E.P."/>
            <person name="Couloux A."/>
            <person name="Coutinho P.M."/>
            <person name="de Vries R.P."/>
            <person name="Dyer P.S."/>
            <person name="Fillinger S."/>
            <person name="Fournier E."/>
            <person name="Gout L."/>
            <person name="Hahn M."/>
            <person name="Kohn L."/>
            <person name="Lapalu N."/>
            <person name="Plummer K.M."/>
            <person name="Pradier J.M."/>
            <person name="Quevillon E."/>
            <person name="Sharon A."/>
            <person name="Simon A."/>
            <person name="ten Have A."/>
            <person name="Tudzynski B."/>
            <person name="Tudzynski P."/>
            <person name="Wincker P."/>
            <person name="Andrew M."/>
            <person name="Anthouard V."/>
            <person name="Beever R.E."/>
            <person name="Beffa R."/>
            <person name="Benoit I."/>
            <person name="Bouzid O."/>
            <person name="Brault B."/>
            <person name="Chen Z."/>
            <person name="Choquer M."/>
            <person name="Collemare J."/>
            <person name="Cotton P."/>
            <person name="Danchin E.G."/>
            <person name="Da Silva C."/>
            <person name="Gautier A."/>
            <person name="Giraud C."/>
            <person name="Giraud T."/>
            <person name="Gonzalez C."/>
            <person name="Grossetete S."/>
            <person name="Guldener U."/>
            <person name="Henrissat B."/>
            <person name="Howlett B.J."/>
            <person name="Kodira C."/>
            <person name="Kretschmer M."/>
            <person name="Lappartient A."/>
            <person name="Leroch M."/>
            <person name="Levis C."/>
            <person name="Mauceli E."/>
            <person name="Neuveglise C."/>
            <person name="Oeser B."/>
            <person name="Pearson M."/>
            <person name="Poulain J."/>
            <person name="Poussereau N."/>
            <person name="Quesneville H."/>
            <person name="Rascle C."/>
            <person name="Schumacher J."/>
            <person name="Segurens B."/>
            <person name="Sexton A."/>
            <person name="Silva E."/>
            <person name="Sirven C."/>
            <person name="Soanes D.M."/>
            <person name="Talbot N.J."/>
            <person name="Templeton M."/>
            <person name="Yandava C."/>
            <person name="Yarden O."/>
            <person name="Zeng Q."/>
            <person name="Rollins J.A."/>
            <person name="Lebrun M.H."/>
            <person name="Dickman M."/>
        </authorList>
    </citation>
    <scope>NUCLEOTIDE SEQUENCE [LARGE SCALE GENOMIC DNA]</scope>
    <source>
        <strain evidence="2">T4</strain>
    </source>
</reference>
<dbReference type="HOGENOM" id="CLU_3050074_0_0_1"/>
<dbReference type="AlphaFoldDB" id="G2YDX1"/>
<organism evidence="1 2">
    <name type="scientific">Botryotinia fuckeliana (strain T4)</name>
    <name type="common">Noble rot fungus</name>
    <name type="synonym">Botrytis cinerea</name>
    <dbReference type="NCBI Taxonomy" id="999810"/>
    <lineage>
        <taxon>Eukaryota</taxon>
        <taxon>Fungi</taxon>
        <taxon>Dikarya</taxon>
        <taxon>Ascomycota</taxon>
        <taxon>Pezizomycotina</taxon>
        <taxon>Leotiomycetes</taxon>
        <taxon>Helotiales</taxon>
        <taxon>Sclerotiniaceae</taxon>
        <taxon>Botrytis</taxon>
    </lineage>
</organism>
<sequence length="54" mass="5861">MLAKKPSTLPFIQALHVRFHPVLATYSKLAADGKTPSASPGANHLTVIYTSKRK</sequence>
<accession>G2YDX1</accession>
<evidence type="ECO:0000313" key="2">
    <source>
        <dbReference type="Proteomes" id="UP000008177"/>
    </source>
</evidence>
<evidence type="ECO:0000313" key="1">
    <source>
        <dbReference type="EMBL" id="CCD49969.1"/>
    </source>
</evidence>